<dbReference type="CDD" id="cd06261">
    <property type="entry name" value="TM_PBP2"/>
    <property type="match status" value="1"/>
</dbReference>
<organism evidence="9 10">
    <name type="scientific">Parablautia intestinalis</name>
    <dbReference type="NCBI Taxonomy" id="2320100"/>
    <lineage>
        <taxon>Bacteria</taxon>
        <taxon>Bacillati</taxon>
        <taxon>Bacillota</taxon>
        <taxon>Clostridia</taxon>
        <taxon>Lachnospirales</taxon>
        <taxon>Lachnospiraceae</taxon>
        <taxon>Parablautia</taxon>
    </lineage>
</organism>
<evidence type="ECO:0000256" key="3">
    <source>
        <dbReference type="ARBA" id="ARBA00022475"/>
    </source>
</evidence>
<evidence type="ECO:0000256" key="6">
    <source>
        <dbReference type="ARBA" id="ARBA00023136"/>
    </source>
</evidence>
<dbReference type="PROSITE" id="PS50928">
    <property type="entry name" value="ABC_TM1"/>
    <property type="match status" value="1"/>
</dbReference>
<keyword evidence="5 7" id="KW-1133">Transmembrane helix</keyword>
<feature type="transmembrane region" description="Helical" evidence="7">
    <location>
        <begin position="118"/>
        <end position="138"/>
    </location>
</feature>
<keyword evidence="6 7" id="KW-0472">Membrane</keyword>
<reference evidence="9 10" key="1">
    <citation type="submission" date="2018-09" db="EMBL/GenBank/DDBJ databases">
        <title>Murine metabolic-syndrome-specific gut microbial biobank.</title>
        <authorList>
            <person name="Liu C."/>
        </authorList>
    </citation>
    <scope>NUCLEOTIDE SEQUENCE [LARGE SCALE GENOMIC DNA]</scope>
    <source>
        <strain evidence="9 10">0.1xD8-82</strain>
    </source>
</reference>
<dbReference type="AlphaFoldDB" id="A0A3A9AQ58"/>
<feature type="transmembrane region" description="Helical" evidence="7">
    <location>
        <begin position="82"/>
        <end position="106"/>
    </location>
</feature>
<protein>
    <submittedName>
        <fullName evidence="9">Carbohydrate ABC transporter permease</fullName>
    </submittedName>
</protein>
<comment type="caution">
    <text evidence="9">The sequence shown here is derived from an EMBL/GenBank/DDBJ whole genome shotgun (WGS) entry which is preliminary data.</text>
</comment>
<name>A0A3A9AQ58_9FIRM</name>
<dbReference type="InterPro" id="IPR035906">
    <property type="entry name" value="MetI-like_sf"/>
</dbReference>
<comment type="similarity">
    <text evidence="7">Belongs to the binding-protein-dependent transport system permease family.</text>
</comment>
<dbReference type="Proteomes" id="UP000280696">
    <property type="component" value="Unassembled WGS sequence"/>
</dbReference>
<feature type="transmembrane region" description="Helical" evidence="7">
    <location>
        <begin position="265"/>
        <end position="286"/>
    </location>
</feature>
<sequence>MRKSGEKRSVIKKSRQDKVIDAVIIITMIMVVVLCLYPFYLAVIMSFNEGLDAQRGGIYLLPRKFTLQNYKTLLADAAWGKAFVVTLARTVMGTAMTVFFTMFVAYGLSHKELVFRKAYYSFFIFAMYFSGGVIPYYILLRSLHLLNTFFVYVIPGCLSLFYILVAISFFQEIPVELAESGRLDGAGEFKIFTKLILPISKPLMATIAIFTSVGHWNAWYESAFFVSKKGLRTMSYLMIAIINQAKASTNAADTSMQAGASVTSLSLQLAAMVVAVFPILCVYPYFQKYFVTGLTVGAVKS</sequence>
<keyword evidence="4 7" id="KW-0812">Transmembrane</keyword>
<gene>
    <name evidence="9" type="ORF">D7V94_04065</name>
</gene>
<dbReference type="InterPro" id="IPR000515">
    <property type="entry name" value="MetI-like"/>
</dbReference>
<dbReference type="Gene3D" id="1.10.3720.10">
    <property type="entry name" value="MetI-like"/>
    <property type="match status" value="1"/>
</dbReference>
<evidence type="ECO:0000313" key="9">
    <source>
        <dbReference type="EMBL" id="RKI93164.1"/>
    </source>
</evidence>
<dbReference type="SUPFAM" id="SSF161098">
    <property type="entry name" value="MetI-like"/>
    <property type="match status" value="1"/>
</dbReference>
<dbReference type="EMBL" id="RAYQ01000003">
    <property type="protein sequence ID" value="RKI93164.1"/>
    <property type="molecule type" value="Genomic_DNA"/>
</dbReference>
<keyword evidence="2 7" id="KW-0813">Transport</keyword>
<dbReference type="GO" id="GO:0005886">
    <property type="term" value="C:plasma membrane"/>
    <property type="evidence" value="ECO:0007669"/>
    <property type="project" value="UniProtKB-SubCell"/>
</dbReference>
<accession>A0A3A9AQ58</accession>
<feature type="transmembrane region" description="Helical" evidence="7">
    <location>
        <begin position="150"/>
        <end position="170"/>
    </location>
</feature>
<dbReference type="GO" id="GO:0055085">
    <property type="term" value="P:transmembrane transport"/>
    <property type="evidence" value="ECO:0007669"/>
    <property type="project" value="InterPro"/>
</dbReference>
<dbReference type="Pfam" id="PF00528">
    <property type="entry name" value="BPD_transp_1"/>
    <property type="match status" value="1"/>
</dbReference>
<evidence type="ECO:0000259" key="8">
    <source>
        <dbReference type="PROSITE" id="PS50928"/>
    </source>
</evidence>
<comment type="subcellular location">
    <subcellularLocation>
        <location evidence="1 7">Cell membrane</location>
        <topology evidence="1 7">Multi-pass membrane protein</topology>
    </subcellularLocation>
</comment>
<evidence type="ECO:0000313" key="10">
    <source>
        <dbReference type="Proteomes" id="UP000280696"/>
    </source>
</evidence>
<evidence type="ECO:0000256" key="7">
    <source>
        <dbReference type="RuleBase" id="RU363032"/>
    </source>
</evidence>
<feature type="transmembrane region" description="Helical" evidence="7">
    <location>
        <begin position="191"/>
        <end position="213"/>
    </location>
</feature>
<evidence type="ECO:0000256" key="1">
    <source>
        <dbReference type="ARBA" id="ARBA00004651"/>
    </source>
</evidence>
<dbReference type="PANTHER" id="PTHR43744">
    <property type="entry name" value="ABC TRANSPORTER PERMEASE PROTEIN MG189-RELATED-RELATED"/>
    <property type="match status" value="1"/>
</dbReference>
<evidence type="ECO:0000256" key="2">
    <source>
        <dbReference type="ARBA" id="ARBA00022448"/>
    </source>
</evidence>
<dbReference type="PANTHER" id="PTHR43744:SF9">
    <property type="entry name" value="POLYGALACTURONAN_RHAMNOGALACTURONAN TRANSPORT SYSTEM PERMEASE PROTEIN YTCP"/>
    <property type="match status" value="1"/>
</dbReference>
<feature type="domain" description="ABC transmembrane type-1" evidence="8">
    <location>
        <begin position="83"/>
        <end position="280"/>
    </location>
</feature>
<keyword evidence="10" id="KW-1185">Reference proteome</keyword>
<dbReference type="OrthoDB" id="157184at2"/>
<keyword evidence="3" id="KW-1003">Cell membrane</keyword>
<dbReference type="RefSeq" id="WP_120467046.1">
    <property type="nucleotide sequence ID" value="NZ_RAYQ01000003.1"/>
</dbReference>
<evidence type="ECO:0000256" key="4">
    <source>
        <dbReference type="ARBA" id="ARBA00022692"/>
    </source>
</evidence>
<feature type="transmembrane region" description="Helical" evidence="7">
    <location>
        <begin position="20"/>
        <end position="40"/>
    </location>
</feature>
<proteinExistence type="inferred from homology"/>
<evidence type="ECO:0000256" key="5">
    <source>
        <dbReference type="ARBA" id="ARBA00022989"/>
    </source>
</evidence>